<feature type="domain" description="Catalase core" evidence="7">
    <location>
        <begin position="36"/>
        <end position="86"/>
    </location>
</feature>
<accession>A0A3P6R0Z7</accession>
<dbReference type="GO" id="GO:0005739">
    <property type="term" value="C:mitochondrion"/>
    <property type="evidence" value="ECO:0007669"/>
    <property type="project" value="TreeGrafter"/>
</dbReference>
<name>A0A3P6R0Z7_CYLGO</name>
<reference evidence="8 9" key="1">
    <citation type="submission" date="2018-11" db="EMBL/GenBank/DDBJ databases">
        <authorList>
            <consortium name="Pathogen Informatics"/>
        </authorList>
    </citation>
    <scope>NUCLEOTIDE SEQUENCE [LARGE SCALE GENOMIC DNA]</scope>
</reference>
<dbReference type="Pfam" id="PF00199">
    <property type="entry name" value="Catalase"/>
    <property type="match status" value="1"/>
</dbReference>
<dbReference type="PROSITE" id="PS51402">
    <property type="entry name" value="CATALASE_3"/>
    <property type="match status" value="1"/>
</dbReference>
<dbReference type="EMBL" id="UYRV01009380">
    <property type="protein sequence ID" value="VDK56472.1"/>
    <property type="molecule type" value="Genomic_DNA"/>
</dbReference>
<evidence type="ECO:0000313" key="8">
    <source>
        <dbReference type="EMBL" id="VDK56472.1"/>
    </source>
</evidence>
<gene>
    <name evidence="8" type="ORF">CGOC_LOCUS3666</name>
</gene>
<dbReference type="InterPro" id="IPR011614">
    <property type="entry name" value="Catalase_core"/>
</dbReference>
<keyword evidence="2" id="KW-0575">Peroxidase</keyword>
<evidence type="ECO:0000256" key="3">
    <source>
        <dbReference type="ARBA" id="ARBA00022617"/>
    </source>
</evidence>
<proteinExistence type="inferred from homology"/>
<keyword evidence="9" id="KW-1185">Reference proteome</keyword>
<dbReference type="InterPro" id="IPR020835">
    <property type="entry name" value="Catalase_sf"/>
</dbReference>
<dbReference type="InterPro" id="IPR018028">
    <property type="entry name" value="Catalase"/>
</dbReference>
<dbReference type="GO" id="GO:0042744">
    <property type="term" value="P:hydrogen peroxide catabolic process"/>
    <property type="evidence" value="ECO:0007669"/>
    <property type="project" value="TreeGrafter"/>
</dbReference>
<evidence type="ECO:0000256" key="5">
    <source>
        <dbReference type="ARBA" id="ARBA00023002"/>
    </source>
</evidence>
<dbReference type="Proteomes" id="UP000271889">
    <property type="component" value="Unassembled WGS sequence"/>
</dbReference>
<dbReference type="GO" id="GO:0005777">
    <property type="term" value="C:peroxisome"/>
    <property type="evidence" value="ECO:0007669"/>
    <property type="project" value="TreeGrafter"/>
</dbReference>
<protein>
    <recommendedName>
        <fullName evidence="7">Catalase core domain-containing protein</fullName>
    </recommendedName>
</protein>
<dbReference type="GO" id="GO:0004096">
    <property type="term" value="F:catalase activity"/>
    <property type="evidence" value="ECO:0007669"/>
    <property type="project" value="InterPro"/>
</dbReference>
<evidence type="ECO:0000256" key="6">
    <source>
        <dbReference type="ARBA" id="ARBA00023004"/>
    </source>
</evidence>
<dbReference type="Gene3D" id="2.40.180.10">
    <property type="entry name" value="Catalase core domain"/>
    <property type="match status" value="1"/>
</dbReference>
<comment type="similarity">
    <text evidence="1">Belongs to the catalase family.</text>
</comment>
<evidence type="ECO:0000259" key="7">
    <source>
        <dbReference type="Pfam" id="PF00199"/>
    </source>
</evidence>
<evidence type="ECO:0000313" key="9">
    <source>
        <dbReference type="Proteomes" id="UP000271889"/>
    </source>
</evidence>
<organism evidence="8 9">
    <name type="scientific">Cylicostephanus goldi</name>
    <name type="common">Nematode worm</name>
    <dbReference type="NCBI Taxonomy" id="71465"/>
    <lineage>
        <taxon>Eukaryota</taxon>
        <taxon>Metazoa</taxon>
        <taxon>Ecdysozoa</taxon>
        <taxon>Nematoda</taxon>
        <taxon>Chromadorea</taxon>
        <taxon>Rhabditida</taxon>
        <taxon>Rhabditina</taxon>
        <taxon>Rhabditomorpha</taxon>
        <taxon>Strongyloidea</taxon>
        <taxon>Strongylidae</taxon>
        <taxon>Cylicostephanus</taxon>
    </lineage>
</organism>
<keyword evidence="4" id="KW-0479">Metal-binding</keyword>
<keyword evidence="5" id="KW-0560">Oxidoreductase</keyword>
<dbReference type="AlphaFoldDB" id="A0A3P6R0Z7"/>
<dbReference type="SUPFAM" id="SSF56634">
    <property type="entry name" value="Heme-dependent catalase-like"/>
    <property type="match status" value="1"/>
</dbReference>
<dbReference type="GO" id="GO:0020037">
    <property type="term" value="F:heme binding"/>
    <property type="evidence" value="ECO:0007669"/>
    <property type="project" value="InterPro"/>
</dbReference>
<dbReference type="OrthoDB" id="6880011at2759"/>
<sequence>MIQSIISAVTGEKSDPSDLQLANYKKSNNPKVINMSNGCPIYDKRNSLTVGPRGPQLMEDIVYLDEITHFDRERIPERVVHAKGAESMLKSREIVGGICKRQLSKQRRIAKTSIMTNVIFTSFAHYSVPLTD</sequence>
<dbReference type="PANTHER" id="PTHR11465">
    <property type="entry name" value="CATALASE"/>
    <property type="match status" value="1"/>
</dbReference>
<dbReference type="GO" id="GO:0046872">
    <property type="term" value="F:metal ion binding"/>
    <property type="evidence" value="ECO:0007669"/>
    <property type="project" value="UniProtKB-KW"/>
</dbReference>
<dbReference type="GO" id="GO:0042542">
    <property type="term" value="P:response to hydrogen peroxide"/>
    <property type="evidence" value="ECO:0007669"/>
    <property type="project" value="TreeGrafter"/>
</dbReference>
<evidence type="ECO:0000256" key="1">
    <source>
        <dbReference type="ARBA" id="ARBA00005329"/>
    </source>
</evidence>
<evidence type="ECO:0000256" key="4">
    <source>
        <dbReference type="ARBA" id="ARBA00022723"/>
    </source>
</evidence>
<evidence type="ECO:0000256" key="2">
    <source>
        <dbReference type="ARBA" id="ARBA00022559"/>
    </source>
</evidence>
<dbReference type="PANTHER" id="PTHR11465:SF9">
    <property type="entry name" value="CATALASE"/>
    <property type="match status" value="1"/>
</dbReference>
<keyword evidence="6" id="KW-0408">Iron</keyword>
<keyword evidence="3" id="KW-0349">Heme</keyword>